<feature type="transmembrane region" description="Helical" evidence="1">
    <location>
        <begin position="144"/>
        <end position="164"/>
    </location>
</feature>
<dbReference type="AlphaFoldDB" id="A0A0R2IZF8"/>
<name>A0A0R2IZF8_9LACO</name>
<organism evidence="2 3">
    <name type="scientific">Pediococcus cellicola</name>
    <dbReference type="NCBI Taxonomy" id="319652"/>
    <lineage>
        <taxon>Bacteria</taxon>
        <taxon>Bacillati</taxon>
        <taxon>Bacillota</taxon>
        <taxon>Bacilli</taxon>
        <taxon>Lactobacillales</taxon>
        <taxon>Lactobacillaceae</taxon>
        <taxon>Pediococcus</taxon>
    </lineage>
</organism>
<dbReference type="EMBL" id="JQBR01000002">
    <property type="protein sequence ID" value="KRN67290.1"/>
    <property type="molecule type" value="Genomic_DNA"/>
</dbReference>
<sequence>MSPKFKHEFSYFVCFLFALFGLSLTQSNLHDIRQAGVATIHHITTVQNSFGKITAYRATSTKHQQIAVTKKDYQAWLNSPNQYLRKKIYLRYDGKLAVWNLRVDWRFLLLFLGLSLLVCVSYVGRLILKLLFMRHPKPLFQNLVRLDLMVSVLLGIIGLSYWNYANYLEPLGFTTSPANRQTAVVATVVGKHHDVLHSQTRYGRITTEENQLNLRYTDDWGITQNDIHDVSGSLYTHSQIKDELPVYLYKGQSGGLTIKHQALIIPGLLPASLIILNFVVLWFLPSLLPNFGYLVTHLQSHTKFPAKRKHLRASGLILLSFLIFSVGHGFLRATLTPQNTEALMIKTQKKTGESPVFFVSEF</sequence>
<feature type="transmembrane region" description="Helical" evidence="1">
    <location>
        <begin position="107"/>
        <end position="132"/>
    </location>
</feature>
<proteinExistence type="predicted"/>
<gene>
    <name evidence="2" type="ORF">IV80_GL000827</name>
</gene>
<feature type="transmembrane region" description="Helical" evidence="1">
    <location>
        <begin position="263"/>
        <end position="284"/>
    </location>
</feature>
<accession>A0A0R2IZF8</accession>
<evidence type="ECO:0000256" key="1">
    <source>
        <dbReference type="SAM" id="Phobius"/>
    </source>
</evidence>
<dbReference type="Proteomes" id="UP000051568">
    <property type="component" value="Unassembled WGS sequence"/>
</dbReference>
<dbReference type="PATRIC" id="fig|319652.3.peg.835"/>
<evidence type="ECO:0000313" key="2">
    <source>
        <dbReference type="EMBL" id="KRN67290.1"/>
    </source>
</evidence>
<comment type="caution">
    <text evidence="2">The sequence shown here is derived from an EMBL/GenBank/DDBJ whole genome shotgun (WGS) entry which is preliminary data.</text>
</comment>
<evidence type="ECO:0000313" key="3">
    <source>
        <dbReference type="Proteomes" id="UP000051568"/>
    </source>
</evidence>
<keyword evidence="3" id="KW-1185">Reference proteome</keyword>
<reference evidence="2 3" key="1">
    <citation type="journal article" date="2015" name="Genome Announc.">
        <title>Expanding the biotechnology potential of lactobacilli through comparative genomics of 213 strains and associated genera.</title>
        <authorList>
            <person name="Sun Z."/>
            <person name="Harris H.M."/>
            <person name="McCann A."/>
            <person name="Guo C."/>
            <person name="Argimon S."/>
            <person name="Zhang W."/>
            <person name="Yang X."/>
            <person name="Jeffery I.B."/>
            <person name="Cooney J.C."/>
            <person name="Kagawa T.F."/>
            <person name="Liu W."/>
            <person name="Song Y."/>
            <person name="Salvetti E."/>
            <person name="Wrobel A."/>
            <person name="Rasinkangas P."/>
            <person name="Parkhill J."/>
            <person name="Rea M.C."/>
            <person name="O'Sullivan O."/>
            <person name="Ritari J."/>
            <person name="Douillard F.P."/>
            <person name="Paul Ross R."/>
            <person name="Yang R."/>
            <person name="Briner A.E."/>
            <person name="Felis G.E."/>
            <person name="de Vos W.M."/>
            <person name="Barrangou R."/>
            <person name="Klaenhammer T.R."/>
            <person name="Caufield P.W."/>
            <person name="Cui Y."/>
            <person name="Zhang H."/>
            <person name="O'Toole P.W."/>
        </authorList>
    </citation>
    <scope>NUCLEOTIDE SEQUENCE [LARGE SCALE GENOMIC DNA]</scope>
    <source>
        <strain evidence="2 3">DSM 17757</strain>
    </source>
</reference>
<dbReference type="OrthoDB" id="2249792at2"/>
<keyword evidence="1" id="KW-0812">Transmembrane</keyword>
<feature type="transmembrane region" description="Helical" evidence="1">
    <location>
        <begin position="313"/>
        <end position="331"/>
    </location>
</feature>
<keyword evidence="1" id="KW-1133">Transmembrane helix</keyword>
<keyword evidence="1" id="KW-0472">Membrane</keyword>
<dbReference type="RefSeq" id="WP_057749100.1">
    <property type="nucleotide sequence ID" value="NZ_BJVH01000003.1"/>
</dbReference>
<dbReference type="STRING" id="319652.IV80_GL000827"/>
<protein>
    <submittedName>
        <fullName evidence="2">Uncharacterized protein</fullName>
    </submittedName>
</protein>